<dbReference type="SMART" id="SM00344">
    <property type="entry name" value="HTH_ASNC"/>
    <property type="match status" value="1"/>
</dbReference>
<evidence type="ECO:0000256" key="3">
    <source>
        <dbReference type="ARBA" id="ARBA00023163"/>
    </source>
</evidence>
<dbReference type="Proteomes" id="UP000885936">
    <property type="component" value="Unassembled WGS sequence"/>
</dbReference>
<name>A0A7C1B6I2_9EURY</name>
<protein>
    <submittedName>
        <fullName evidence="5">Lrp/AsnC family transcriptional regulator</fullName>
    </submittedName>
</protein>
<dbReference type="InterPro" id="IPR011008">
    <property type="entry name" value="Dimeric_a/b-barrel"/>
</dbReference>
<dbReference type="PANTHER" id="PTHR30154:SF34">
    <property type="entry name" value="TRANSCRIPTIONAL REGULATOR AZLB"/>
    <property type="match status" value="1"/>
</dbReference>
<dbReference type="AlphaFoldDB" id="A0A7C1B6I2"/>
<dbReference type="InterPro" id="IPR036388">
    <property type="entry name" value="WH-like_DNA-bd_sf"/>
</dbReference>
<accession>A0A7C1B6I2</accession>
<evidence type="ECO:0000256" key="2">
    <source>
        <dbReference type="ARBA" id="ARBA00023125"/>
    </source>
</evidence>
<dbReference type="InterPro" id="IPR036390">
    <property type="entry name" value="WH_DNA-bd_sf"/>
</dbReference>
<dbReference type="SUPFAM" id="SSF46785">
    <property type="entry name" value="Winged helix' DNA-binding domain"/>
    <property type="match status" value="1"/>
</dbReference>
<dbReference type="GO" id="GO:0043565">
    <property type="term" value="F:sequence-specific DNA binding"/>
    <property type="evidence" value="ECO:0007669"/>
    <property type="project" value="InterPro"/>
</dbReference>
<dbReference type="EMBL" id="DQZR01000150">
    <property type="protein sequence ID" value="HDM36323.1"/>
    <property type="molecule type" value="Genomic_DNA"/>
</dbReference>
<keyword evidence="3" id="KW-0804">Transcription</keyword>
<dbReference type="PANTHER" id="PTHR30154">
    <property type="entry name" value="LEUCINE-RESPONSIVE REGULATORY PROTEIN"/>
    <property type="match status" value="1"/>
</dbReference>
<evidence type="ECO:0000313" key="5">
    <source>
        <dbReference type="EMBL" id="HDM36323.1"/>
    </source>
</evidence>
<proteinExistence type="predicted"/>
<dbReference type="InterPro" id="IPR019888">
    <property type="entry name" value="Tscrpt_reg_AsnC-like"/>
</dbReference>
<dbReference type="Pfam" id="PF13412">
    <property type="entry name" value="HTH_24"/>
    <property type="match status" value="1"/>
</dbReference>
<dbReference type="Gene3D" id="3.30.70.920">
    <property type="match status" value="1"/>
</dbReference>
<evidence type="ECO:0000313" key="6">
    <source>
        <dbReference type="EMBL" id="HEC57653.1"/>
    </source>
</evidence>
<dbReference type="InterPro" id="IPR000485">
    <property type="entry name" value="AsnC-type_HTH_dom"/>
</dbReference>
<gene>
    <name evidence="5" type="ORF">ENG09_03600</name>
    <name evidence="6" type="ORF">ENI32_07250</name>
</gene>
<dbReference type="GO" id="GO:0043200">
    <property type="term" value="P:response to amino acid"/>
    <property type="evidence" value="ECO:0007669"/>
    <property type="project" value="TreeGrafter"/>
</dbReference>
<dbReference type="GO" id="GO:0005829">
    <property type="term" value="C:cytosol"/>
    <property type="evidence" value="ECO:0007669"/>
    <property type="project" value="TreeGrafter"/>
</dbReference>
<dbReference type="Proteomes" id="UP000885863">
    <property type="component" value="Unassembled WGS sequence"/>
</dbReference>
<dbReference type="EMBL" id="DRIE01000120">
    <property type="protein sequence ID" value="HEC57653.1"/>
    <property type="molecule type" value="Genomic_DNA"/>
</dbReference>
<dbReference type="PROSITE" id="PS50956">
    <property type="entry name" value="HTH_ASNC_2"/>
    <property type="match status" value="1"/>
</dbReference>
<organism evidence="5">
    <name type="scientific">Candidatus Syntropharchaeum butanivorans</name>
    <dbReference type="NCBI Taxonomy" id="1839936"/>
    <lineage>
        <taxon>Archaea</taxon>
        <taxon>Methanobacteriati</taxon>
        <taxon>Methanobacteriota</taxon>
        <taxon>Stenosarchaea group</taxon>
        <taxon>Methanomicrobia</taxon>
        <taxon>Methanosarcinales</taxon>
        <taxon>ANME-2 cluster</taxon>
        <taxon>Candidatus Syntropharchaeum</taxon>
    </lineage>
</organism>
<feature type="domain" description="HTH asnC-type" evidence="4">
    <location>
        <begin position="8"/>
        <end position="71"/>
    </location>
</feature>
<evidence type="ECO:0000259" key="4">
    <source>
        <dbReference type="PROSITE" id="PS50956"/>
    </source>
</evidence>
<keyword evidence="2" id="KW-0238">DNA-binding</keyword>
<reference evidence="5" key="1">
    <citation type="journal article" date="2020" name="mSystems">
        <title>Genome- and Community-Level Interaction Insights into Carbon Utilization and Element Cycling Functions of Hydrothermarchaeota in Hydrothermal Sediment.</title>
        <authorList>
            <person name="Zhou Z."/>
            <person name="Liu Y."/>
            <person name="Xu W."/>
            <person name="Pan J."/>
            <person name="Luo Z.H."/>
            <person name="Li M."/>
        </authorList>
    </citation>
    <scope>NUCLEOTIDE SEQUENCE [LARGE SCALE GENOMIC DNA]</scope>
    <source>
        <strain evidence="5">HyVt-185</strain>
        <strain evidence="6">HyVt-386</strain>
    </source>
</reference>
<sequence>MGWMKGNIDELDRQVLQKMLEGKGVGARLTQLANELGIPRSTANLRVTKLEERGVISRYVPRIDWKKLGYEFFGFIGIACPTNALNTLITRLKDEEIVSDIWDVTTGTFRILLQCRFRSYEDLRRLYDLIMEVPGIRDVEVWLLGKSYKDES</sequence>
<dbReference type="Pfam" id="PF01037">
    <property type="entry name" value="AsnC_trans_reg"/>
    <property type="match status" value="1"/>
</dbReference>
<dbReference type="InterPro" id="IPR019887">
    <property type="entry name" value="Tscrpt_reg_AsnC/Lrp_C"/>
</dbReference>
<evidence type="ECO:0000256" key="1">
    <source>
        <dbReference type="ARBA" id="ARBA00023015"/>
    </source>
</evidence>
<keyword evidence="1" id="KW-0805">Transcription regulation</keyword>
<comment type="caution">
    <text evidence="5">The sequence shown here is derived from an EMBL/GenBank/DDBJ whole genome shotgun (WGS) entry which is preliminary data.</text>
</comment>
<dbReference type="SUPFAM" id="SSF54909">
    <property type="entry name" value="Dimeric alpha+beta barrel"/>
    <property type="match status" value="1"/>
</dbReference>
<dbReference type="Gene3D" id="1.10.10.10">
    <property type="entry name" value="Winged helix-like DNA-binding domain superfamily/Winged helix DNA-binding domain"/>
    <property type="match status" value="1"/>
</dbReference>